<protein>
    <submittedName>
        <fullName evidence="14">Alkane 1-monooxygenase</fullName>
        <ecNumber evidence="14">1.14.15.3</ecNumber>
    </submittedName>
</protein>
<evidence type="ECO:0000256" key="5">
    <source>
        <dbReference type="ARBA" id="ARBA00022692"/>
    </source>
</evidence>
<proteinExistence type="inferred from homology"/>
<comment type="subcellular location">
    <subcellularLocation>
        <location evidence="1">Cell inner membrane</location>
        <topology evidence="1">Multi-pass membrane protein</topology>
    </subcellularLocation>
</comment>
<evidence type="ECO:0000256" key="9">
    <source>
        <dbReference type="ARBA" id="ARBA00023004"/>
    </source>
</evidence>
<feature type="transmembrane region" description="Helical" evidence="12">
    <location>
        <begin position="65"/>
        <end position="88"/>
    </location>
</feature>
<keyword evidence="4" id="KW-0997">Cell inner membrane</keyword>
<dbReference type="PANTHER" id="PTHR38674">
    <property type="entry name" value="ALKANE 1-MONOOXYGENASE 1"/>
    <property type="match status" value="1"/>
</dbReference>
<keyword evidence="9" id="KW-0408">Iron</keyword>
<keyword evidence="10" id="KW-0503">Monooxygenase</keyword>
<dbReference type="GO" id="GO:0046872">
    <property type="term" value="F:metal ion binding"/>
    <property type="evidence" value="ECO:0007669"/>
    <property type="project" value="UniProtKB-KW"/>
</dbReference>
<name>A0A921NR77_9RHOB</name>
<keyword evidence="3" id="KW-1003">Cell membrane</keyword>
<dbReference type="GO" id="GO:0006629">
    <property type="term" value="P:lipid metabolic process"/>
    <property type="evidence" value="ECO:0007669"/>
    <property type="project" value="InterPro"/>
</dbReference>
<evidence type="ECO:0000256" key="8">
    <source>
        <dbReference type="ARBA" id="ARBA00023002"/>
    </source>
</evidence>
<evidence type="ECO:0000256" key="11">
    <source>
        <dbReference type="ARBA" id="ARBA00023136"/>
    </source>
</evidence>
<dbReference type="PANTHER" id="PTHR38674:SF1">
    <property type="entry name" value="ALKANE 1-MONOOXYGENASE 1"/>
    <property type="match status" value="1"/>
</dbReference>
<reference evidence="14" key="1">
    <citation type="submission" date="2013-03" db="EMBL/GenBank/DDBJ databases">
        <title>Genome Sequence of the Profundibacterium mesophilum strain KAUST100406-0324T from Red Sea, a novel genus in the family Rhodobacteraceae.</title>
        <authorList>
            <person name="Essack M."/>
            <person name="Alam I."/>
            <person name="Lafi F."/>
            <person name="Alawi W."/>
            <person name="Kamanu F."/>
            <person name="Al-Suwailem A."/>
            <person name="Lee O.O."/>
            <person name="Xu Y."/>
            <person name="Bajic V."/>
            <person name="Qian P.-Y."/>
            <person name="Archer J."/>
        </authorList>
    </citation>
    <scope>NUCLEOTIDE SEQUENCE</scope>
    <source>
        <strain evidence="14">KAUST100406-0324</strain>
    </source>
</reference>
<feature type="domain" description="Fatty acid desaturase" evidence="13">
    <location>
        <begin position="106"/>
        <end position="312"/>
    </location>
</feature>
<dbReference type="EC" id="1.14.15.3" evidence="14"/>
<evidence type="ECO:0000256" key="10">
    <source>
        <dbReference type="ARBA" id="ARBA00023033"/>
    </source>
</evidence>
<evidence type="ECO:0000259" key="13">
    <source>
        <dbReference type="Pfam" id="PF00487"/>
    </source>
</evidence>
<evidence type="ECO:0000256" key="12">
    <source>
        <dbReference type="SAM" id="Phobius"/>
    </source>
</evidence>
<keyword evidence="15" id="KW-1185">Reference proteome</keyword>
<evidence type="ECO:0000256" key="1">
    <source>
        <dbReference type="ARBA" id="ARBA00004429"/>
    </source>
</evidence>
<keyword evidence="8 14" id="KW-0560">Oxidoreductase</keyword>
<dbReference type="Proteomes" id="UP000698242">
    <property type="component" value="Unassembled WGS sequence"/>
</dbReference>
<dbReference type="GO" id="GO:0005886">
    <property type="term" value="C:plasma membrane"/>
    <property type="evidence" value="ECO:0007669"/>
    <property type="project" value="UniProtKB-SubCell"/>
</dbReference>
<sequence length="362" mass="37992">MPGQMILHAAAPLLPAALIAVGTQLGGPWIAAALAAMTLGAAILDRQLPAAPAAPPGAAVPSLRWTALPVAIAIAHFALLALVLRALAGHPGTGGAALGGLERAGLLLAMGLWAGQVANADAHELIHRPARGLHRLGAAIYVTLLFGHHCAAHMLVHHPLVGTPDDPATAPRGMSLYRYLPRAWIGGFRAGAAAQTRRLRKRHGAAWWRHHPYLVYVGGAAGCLAASGLAFGWHVLPWYLSLAGLAQSQLLMTDYVQHYGLVRPRGADGRLPPVGAGHSWNAPHRYSAAMLLNAPHHSRHHQSPGLPYGALGIADGAPRLPAPLPMMATLALWPRGWRRLMDRRVAAIRNAAATDGATASPR</sequence>
<keyword evidence="7 12" id="KW-1133">Transmembrane helix</keyword>
<dbReference type="Pfam" id="PF00487">
    <property type="entry name" value="FA_desaturase"/>
    <property type="match status" value="1"/>
</dbReference>
<evidence type="ECO:0000256" key="2">
    <source>
        <dbReference type="ARBA" id="ARBA00010823"/>
    </source>
</evidence>
<evidence type="ECO:0000313" key="15">
    <source>
        <dbReference type="Proteomes" id="UP000698242"/>
    </source>
</evidence>
<keyword evidence="6" id="KW-0479">Metal-binding</keyword>
<evidence type="ECO:0000256" key="6">
    <source>
        <dbReference type="ARBA" id="ARBA00022723"/>
    </source>
</evidence>
<keyword evidence="11 12" id="KW-0472">Membrane</keyword>
<dbReference type="GO" id="GO:0004497">
    <property type="term" value="F:monooxygenase activity"/>
    <property type="evidence" value="ECO:0007669"/>
    <property type="project" value="UniProtKB-KW"/>
</dbReference>
<comment type="caution">
    <text evidence="14">The sequence shown here is derived from an EMBL/GenBank/DDBJ whole genome shotgun (WGS) entry which is preliminary data.</text>
</comment>
<dbReference type="EMBL" id="APKE01000016">
    <property type="protein sequence ID" value="KAF0676130.1"/>
    <property type="molecule type" value="Genomic_DNA"/>
</dbReference>
<evidence type="ECO:0000256" key="7">
    <source>
        <dbReference type="ARBA" id="ARBA00022989"/>
    </source>
</evidence>
<evidence type="ECO:0000256" key="3">
    <source>
        <dbReference type="ARBA" id="ARBA00022475"/>
    </source>
</evidence>
<comment type="similarity">
    <text evidence="2">Belongs to the fatty acid desaturase type 1 family. AlkB subfamily.</text>
</comment>
<dbReference type="InterPro" id="IPR005804">
    <property type="entry name" value="FA_desaturase_dom"/>
</dbReference>
<evidence type="ECO:0000313" key="14">
    <source>
        <dbReference type="EMBL" id="KAF0676130.1"/>
    </source>
</evidence>
<dbReference type="InterPro" id="IPR033885">
    <property type="entry name" value="AlkB/XylM"/>
</dbReference>
<evidence type="ECO:0000256" key="4">
    <source>
        <dbReference type="ARBA" id="ARBA00022519"/>
    </source>
</evidence>
<dbReference type="CDD" id="cd03512">
    <property type="entry name" value="Alkane-hydroxylase"/>
    <property type="match status" value="1"/>
</dbReference>
<accession>A0A921NR77</accession>
<dbReference type="AlphaFoldDB" id="A0A921NR77"/>
<organism evidence="14 15">
    <name type="scientific">Profundibacterium mesophilum KAUST100406-0324</name>
    <dbReference type="NCBI Taxonomy" id="1037889"/>
    <lineage>
        <taxon>Bacteria</taxon>
        <taxon>Pseudomonadati</taxon>
        <taxon>Pseudomonadota</taxon>
        <taxon>Alphaproteobacteria</taxon>
        <taxon>Rhodobacterales</taxon>
        <taxon>Roseobacteraceae</taxon>
        <taxon>Profundibacterium</taxon>
    </lineage>
</organism>
<feature type="transmembrane region" description="Helical" evidence="12">
    <location>
        <begin position="213"/>
        <end position="232"/>
    </location>
</feature>
<gene>
    <name evidence="14" type="ORF">PMES_01449</name>
</gene>
<dbReference type="RefSeq" id="WP_236549729.1">
    <property type="nucleotide sequence ID" value="NZ_APKE01000016.1"/>
</dbReference>
<keyword evidence="5 12" id="KW-0812">Transmembrane</keyword>